<evidence type="ECO:0000313" key="2">
    <source>
        <dbReference type="EMBL" id="KAA3671326.1"/>
    </source>
</evidence>
<sequence length="75" mass="8417">MEADITFNNSMLAANGINYTCPPFKQLVKEFLNSRYFYSNTSHFTQPTNILAGITWRLFSIISPVLTVSALLVAL</sequence>
<evidence type="ECO:0000256" key="1">
    <source>
        <dbReference type="SAM" id="Phobius"/>
    </source>
</evidence>
<keyword evidence="1" id="KW-0812">Transmembrane</keyword>
<feature type="transmembrane region" description="Helical" evidence="1">
    <location>
        <begin position="54"/>
        <end position="74"/>
    </location>
</feature>
<name>A0A5J4N6Z9_9TREM</name>
<keyword evidence="1" id="KW-0472">Membrane</keyword>
<protein>
    <submittedName>
        <fullName evidence="2">Uncharacterized protein</fullName>
    </submittedName>
</protein>
<dbReference type="AlphaFoldDB" id="A0A5J4N6Z9"/>
<keyword evidence="1" id="KW-1133">Transmembrane helix</keyword>
<keyword evidence="3" id="KW-1185">Reference proteome</keyword>
<gene>
    <name evidence="2" type="ORF">DEA37_0004235</name>
</gene>
<organism evidence="2 3">
    <name type="scientific">Paragonimus westermani</name>
    <dbReference type="NCBI Taxonomy" id="34504"/>
    <lineage>
        <taxon>Eukaryota</taxon>
        <taxon>Metazoa</taxon>
        <taxon>Spiralia</taxon>
        <taxon>Lophotrochozoa</taxon>
        <taxon>Platyhelminthes</taxon>
        <taxon>Trematoda</taxon>
        <taxon>Digenea</taxon>
        <taxon>Plagiorchiida</taxon>
        <taxon>Troglotremata</taxon>
        <taxon>Troglotrematidae</taxon>
        <taxon>Paragonimus</taxon>
    </lineage>
</organism>
<evidence type="ECO:0000313" key="3">
    <source>
        <dbReference type="Proteomes" id="UP000324629"/>
    </source>
</evidence>
<accession>A0A5J4N6Z9</accession>
<dbReference type="Proteomes" id="UP000324629">
    <property type="component" value="Unassembled WGS sequence"/>
</dbReference>
<comment type="caution">
    <text evidence="2">The sequence shown here is derived from an EMBL/GenBank/DDBJ whole genome shotgun (WGS) entry which is preliminary data.</text>
</comment>
<reference evidence="2 3" key="1">
    <citation type="journal article" date="2019" name="Gigascience">
        <title>Whole-genome sequence of the oriental lung fluke Paragonimus westermani.</title>
        <authorList>
            <person name="Oey H."/>
            <person name="Zakrzewski M."/>
            <person name="Narain K."/>
            <person name="Devi K.R."/>
            <person name="Agatsuma T."/>
            <person name="Nawaratna S."/>
            <person name="Gobert G.N."/>
            <person name="Jones M.K."/>
            <person name="Ragan M.A."/>
            <person name="McManus D.P."/>
            <person name="Krause L."/>
        </authorList>
    </citation>
    <scope>NUCLEOTIDE SEQUENCE [LARGE SCALE GENOMIC DNA]</scope>
    <source>
        <strain evidence="2 3">IND2009</strain>
    </source>
</reference>
<dbReference type="EMBL" id="QNGE01006688">
    <property type="protein sequence ID" value="KAA3671326.1"/>
    <property type="molecule type" value="Genomic_DNA"/>
</dbReference>
<proteinExistence type="predicted"/>